<evidence type="ECO:0000256" key="2">
    <source>
        <dbReference type="ARBA" id="ARBA00022771"/>
    </source>
</evidence>
<keyword evidence="6" id="KW-1185">Reference proteome</keyword>
<dbReference type="GO" id="GO:0008270">
    <property type="term" value="F:zinc ion binding"/>
    <property type="evidence" value="ECO:0007669"/>
    <property type="project" value="UniProtKB-KW"/>
</dbReference>
<evidence type="ECO:0000256" key="1">
    <source>
        <dbReference type="ARBA" id="ARBA00022723"/>
    </source>
</evidence>
<dbReference type="Proteomes" id="UP000663879">
    <property type="component" value="Unassembled WGS sequence"/>
</dbReference>
<evidence type="ECO:0000313" key="5">
    <source>
        <dbReference type="EMBL" id="CAF1139421.1"/>
    </source>
</evidence>
<evidence type="ECO:0000259" key="4">
    <source>
        <dbReference type="Pfam" id="PF04500"/>
    </source>
</evidence>
<organism evidence="5 6">
    <name type="scientific">Brachionus calyciflorus</name>
    <dbReference type="NCBI Taxonomy" id="104777"/>
    <lineage>
        <taxon>Eukaryota</taxon>
        <taxon>Metazoa</taxon>
        <taxon>Spiralia</taxon>
        <taxon>Gnathifera</taxon>
        <taxon>Rotifera</taxon>
        <taxon>Eurotatoria</taxon>
        <taxon>Monogononta</taxon>
        <taxon>Pseudotrocha</taxon>
        <taxon>Ploima</taxon>
        <taxon>Brachionidae</taxon>
        <taxon>Brachionus</taxon>
    </lineage>
</organism>
<dbReference type="AlphaFoldDB" id="A0A814RZG8"/>
<accession>A0A814RZG8</accession>
<keyword evidence="3" id="KW-0862">Zinc</keyword>
<evidence type="ECO:0000256" key="3">
    <source>
        <dbReference type="ARBA" id="ARBA00022833"/>
    </source>
</evidence>
<dbReference type="Pfam" id="PF04500">
    <property type="entry name" value="FLYWCH"/>
    <property type="match status" value="1"/>
</dbReference>
<reference evidence="5" key="1">
    <citation type="submission" date="2021-02" db="EMBL/GenBank/DDBJ databases">
        <authorList>
            <person name="Nowell W R."/>
        </authorList>
    </citation>
    <scope>NUCLEOTIDE SEQUENCE</scope>
    <source>
        <strain evidence="5">Ploen Becks lab</strain>
    </source>
</reference>
<keyword evidence="1" id="KW-0479">Metal-binding</keyword>
<proteinExistence type="predicted"/>
<dbReference type="EMBL" id="CAJNOC010010388">
    <property type="protein sequence ID" value="CAF1139421.1"/>
    <property type="molecule type" value="Genomic_DNA"/>
</dbReference>
<gene>
    <name evidence="5" type="ORF">OXX778_LOCUS22832</name>
</gene>
<sequence length="228" mass="26624">MLKRNHNQHLLNVDINSPLRTRSGKIRKILSEDDINFNQTPKSPLLIRSQSIDTLLSEEFDKTLLLDDNQFNYKTFCIEDNVEKNLDLEQSVSDLNLNDFEVAAFNPIDNFEYIDIDYNKIDRRKLLITSTQQNKPKLCENGYFYTIEKSNKKAIIWRCDRTGNKTTPKCPGRAYTIGYCQPVNVTIEHNHELDLVQEEVNFYLTKIIHRAKITNDEPRSIIKGKLSK</sequence>
<dbReference type="Gene3D" id="2.20.25.240">
    <property type="match status" value="1"/>
</dbReference>
<feature type="domain" description="FLYWCH-type" evidence="4">
    <location>
        <begin position="129"/>
        <end position="191"/>
    </location>
</feature>
<comment type="caution">
    <text evidence="5">The sequence shown here is derived from an EMBL/GenBank/DDBJ whole genome shotgun (WGS) entry which is preliminary data.</text>
</comment>
<dbReference type="InterPro" id="IPR007588">
    <property type="entry name" value="Znf_FLYWCH"/>
</dbReference>
<keyword evidence="2" id="KW-0863">Zinc-finger</keyword>
<protein>
    <recommendedName>
        <fullName evidence="4">FLYWCH-type domain-containing protein</fullName>
    </recommendedName>
</protein>
<name>A0A814RZG8_9BILA</name>
<evidence type="ECO:0000313" key="6">
    <source>
        <dbReference type="Proteomes" id="UP000663879"/>
    </source>
</evidence>